<name>A0A1Y1ZYQ0_9PLEO</name>
<evidence type="ECO:0000256" key="1">
    <source>
        <dbReference type="SAM" id="MobiDB-lite"/>
    </source>
</evidence>
<gene>
    <name evidence="2" type="ORF">BCR34DRAFT_183673</name>
</gene>
<reference evidence="2 3" key="1">
    <citation type="submission" date="2016-07" db="EMBL/GenBank/DDBJ databases">
        <title>Pervasive Adenine N6-methylation of Active Genes in Fungi.</title>
        <authorList>
            <consortium name="DOE Joint Genome Institute"/>
            <person name="Mondo S.J."/>
            <person name="Dannebaum R.O."/>
            <person name="Kuo R.C."/>
            <person name="Labutti K."/>
            <person name="Haridas S."/>
            <person name="Kuo A."/>
            <person name="Salamov A."/>
            <person name="Ahrendt S.R."/>
            <person name="Lipzen A."/>
            <person name="Sullivan W."/>
            <person name="Andreopoulos W.B."/>
            <person name="Clum A."/>
            <person name="Lindquist E."/>
            <person name="Daum C."/>
            <person name="Ramamoorthy G.K."/>
            <person name="Gryganskyi A."/>
            <person name="Culley D."/>
            <person name="Magnuson J.K."/>
            <person name="James T.Y."/>
            <person name="O'Malley M.A."/>
            <person name="Stajich J.E."/>
            <person name="Spatafora J.W."/>
            <person name="Visel A."/>
            <person name="Grigoriev I.V."/>
        </authorList>
    </citation>
    <scope>NUCLEOTIDE SEQUENCE [LARGE SCALE GENOMIC DNA]</scope>
    <source>
        <strain evidence="2 3">CBS 115471</strain>
    </source>
</reference>
<proteinExistence type="predicted"/>
<sequence>MPAPPKTTLKRSGGPISQFVPRLIWSEAANRHREGQIPSPPSKSTTQPALPQTDRTFLGTSRDFSAPSPGSQQTYAHPSPPNCPFHSPILQLEALPQLYMGTSPLENFLGAPPAQQSALFIRPDNSESSFAKGCTCGRLHESIINELTYGAIFKLGSMAGTRFEDQLDINRKTF</sequence>
<protein>
    <submittedName>
        <fullName evidence="2">Uncharacterized protein</fullName>
    </submittedName>
</protein>
<keyword evidence="3" id="KW-1185">Reference proteome</keyword>
<dbReference type="AlphaFoldDB" id="A0A1Y1ZYQ0"/>
<feature type="compositionally biased region" description="Polar residues" evidence="1">
    <location>
        <begin position="42"/>
        <end position="76"/>
    </location>
</feature>
<dbReference type="OrthoDB" id="3797219at2759"/>
<accession>A0A1Y1ZYQ0</accession>
<dbReference type="Proteomes" id="UP000193144">
    <property type="component" value="Unassembled WGS sequence"/>
</dbReference>
<dbReference type="EMBL" id="MCFA01000026">
    <property type="protein sequence ID" value="ORY15310.1"/>
    <property type="molecule type" value="Genomic_DNA"/>
</dbReference>
<evidence type="ECO:0000313" key="2">
    <source>
        <dbReference type="EMBL" id="ORY15310.1"/>
    </source>
</evidence>
<comment type="caution">
    <text evidence="2">The sequence shown here is derived from an EMBL/GenBank/DDBJ whole genome shotgun (WGS) entry which is preliminary data.</text>
</comment>
<feature type="region of interest" description="Disordered" evidence="1">
    <location>
        <begin position="27"/>
        <end position="82"/>
    </location>
</feature>
<evidence type="ECO:0000313" key="3">
    <source>
        <dbReference type="Proteomes" id="UP000193144"/>
    </source>
</evidence>
<organism evidence="2 3">
    <name type="scientific">Clohesyomyces aquaticus</name>
    <dbReference type="NCBI Taxonomy" id="1231657"/>
    <lineage>
        <taxon>Eukaryota</taxon>
        <taxon>Fungi</taxon>
        <taxon>Dikarya</taxon>
        <taxon>Ascomycota</taxon>
        <taxon>Pezizomycotina</taxon>
        <taxon>Dothideomycetes</taxon>
        <taxon>Pleosporomycetidae</taxon>
        <taxon>Pleosporales</taxon>
        <taxon>Lindgomycetaceae</taxon>
        <taxon>Clohesyomyces</taxon>
    </lineage>
</organism>